<name>A0A382YR50_9ZZZZ</name>
<feature type="non-terminal residue" evidence="1">
    <location>
        <position position="1"/>
    </location>
</feature>
<accession>A0A382YR50</accession>
<evidence type="ECO:0000313" key="1">
    <source>
        <dbReference type="EMBL" id="SVD85752.1"/>
    </source>
</evidence>
<dbReference type="AlphaFoldDB" id="A0A382YR50"/>
<sequence>DLYDLGLSGTTKYLKDARDLIKIYINAILNDDEGRYRLSKQELTTLKLSYYQLQSLVNTYHKPISHLFGTGIGIELMFLDSILAQRLMTWFQHQGIVLLPIHDSFIINSGYEMTLKNQMQIEYQRLMKKYIRVKSSGTKIREYFNKDLPLKIQPKEQIIGSKQLYDLVVNDDDDNDIYSRYLSSWYSWISS</sequence>
<organism evidence="1">
    <name type="scientific">marine metagenome</name>
    <dbReference type="NCBI Taxonomy" id="408172"/>
    <lineage>
        <taxon>unclassified sequences</taxon>
        <taxon>metagenomes</taxon>
        <taxon>ecological metagenomes</taxon>
    </lineage>
</organism>
<protein>
    <recommendedName>
        <fullName evidence="2">DNA-directed DNA polymerase family A palm domain-containing protein</fullName>
    </recommendedName>
</protein>
<gene>
    <name evidence="1" type="ORF">METZ01_LOCUS438606</name>
</gene>
<evidence type="ECO:0008006" key="2">
    <source>
        <dbReference type="Google" id="ProtNLM"/>
    </source>
</evidence>
<dbReference type="EMBL" id="UINC01177886">
    <property type="protein sequence ID" value="SVD85752.1"/>
    <property type="molecule type" value="Genomic_DNA"/>
</dbReference>
<proteinExistence type="predicted"/>
<reference evidence="1" key="1">
    <citation type="submission" date="2018-05" db="EMBL/GenBank/DDBJ databases">
        <authorList>
            <person name="Lanie J.A."/>
            <person name="Ng W.-L."/>
            <person name="Kazmierczak K.M."/>
            <person name="Andrzejewski T.M."/>
            <person name="Davidsen T.M."/>
            <person name="Wayne K.J."/>
            <person name="Tettelin H."/>
            <person name="Glass J.I."/>
            <person name="Rusch D."/>
            <person name="Podicherti R."/>
            <person name="Tsui H.-C.T."/>
            <person name="Winkler M.E."/>
        </authorList>
    </citation>
    <scope>NUCLEOTIDE SEQUENCE</scope>
</reference>